<accession>A0ABU1UYH1</accession>
<keyword evidence="1" id="KW-0472">Membrane</keyword>
<feature type="transmembrane region" description="Helical" evidence="1">
    <location>
        <begin position="7"/>
        <end position="25"/>
    </location>
</feature>
<name>A0ABU1UYH1_9GAMM</name>
<evidence type="ECO:0000313" key="2">
    <source>
        <dbReference type="EMBL" id="MDR7090255.1"/>
    </source>
</evidence>
<feature type="transmembrane region" description="Helical" evidence="1">
    <location>
        <begin position="45"/>
        <end position="65"/>
    </location>
</feature>
<keyword evidence="1" id="KW-0812">Transmembrane</keyword>
<comment type="caution">
    <text evidence="2">The sequence shown here is derived from an EMBL/GenBank/DDBJ whole genome shotgun (WGS) entry which is preliminary data.</text>
</comment>
<reference evidence="2 3" key="1">
    <citation type="submission" date="2023-07" db="EMBL/GenBank/DDBJ databases">
        <title>Sorghum-associated microbial communities from plants grown in Nebraska, USA.</title>
        <authorList>
            <person name="Schachtman D."/>
        </authorList>
    </citation>
    <scope>NUCLEOTIDE SEQUENCE [LARGE SCALE GENOMIC DNA]</scope>
    <source>
        <strain evidence="2 3">BE190</strain>
    </source>
</reference>
<gene>
    <name evidence="2" type="ORF">J2X05_002277</name>
</gene>
<organism evidence="2 3">
    <name type="scientific">Cellvibrio fibrivorans</name>
    <dbReference type="NCBI Taxonomy" id="126350"/>
    <lineage>
        <taxon>Bacteria</taxon>
        <taxon>Pseudomonadati</taxon>
        <taxon>Pseudomonadota</taxon>
        <taxon>Gammaproteobacteria</taxon>
        <taxon>Cellvibrionales</taxon>
        <taxon>Cellvibrionaceae</taxon>
        <taxon>Cellvibrio</taxon>
    </lineage>
</organism>
<proteinExistence type="predicted"/>
<dbReference type="EMBL" id="JAVDVX010000003">
    <property type="protein sequence ID" value="MDR7090255.1"/>
    <property type="molecule type" value="Genomic_DNA"/>
</dbReference>
<keyword evidence="3" id="KW-1185">Reference proteome</keyword>
<protein>
    <submittedName>
        <fullName evidence="2">Uncharacterized protein</fullName>
    </submittedName>
</protein>
<keyword evidence="1" id="KW-1133">Transmembrane helix</keyword>
<evidence type="ECO:0000313" key="3">
    <source>
        <dbReference type="Proteomes" id="UP001253595"/>
    </source>
</evidence>
<sequence length="80" mass="9703">MCFGRCFFIKIMIYFYRIYYFFVFVHLSYLKSFHVFCSFFNFDGFINATMKSMTMLLIGLMLKILNSIQERCMLISIYCS</sequence>
<evidence type="ECO:0000256" key="1">
    <source>
        <dbReference type="SAM" id="Phobius"/>
    </source>
</evidence>
<dbReference type="Proteomes" id="UP001253595">
    <property type="component" value="Unassembled WGS sequence"/>
</dbReference>